<feature type="chain" id="PRO_5033535812" evidence="1">
    <location>
        <begin position="30"/>
        <end position="154"/>
    </location>
</feature>
<dbReference type="AlphaFoldDB" id="A0A6D2JXW4"/>
<evidence type="ECO:0000313" key="4">
    <source>
        <dbReference type="Proteomes" id="UP000467841"/>
    </source>
</evidence>
<gene>
    <name evidence="2" type="ORF">MERR_LOCUS29220</name>
    <name evidence="3" type="ORF">MERR_LOCUS38458</name>
</gene>
<evidence type="ECO:0000313" key="2">
    <source>
        <dbReference type="EMBL" id="CAA7041985.1"/>
    </source>
</evidence>
<organism evidence="2 4">
    <name type="scientific">Microthlaspi erraticum</name>
    <dbReference type="NCBI Taxonomy" id="1685480"/>
    <lineage>
        <taxon>Eukaryota</taxon>
        <taxon>Viridiplantae</taxon>
        <taxon>Streptophyta</taxon>
        <taxon>Embryophyta</taxon>
        <taxon>Tracheophyta</taxon>
        <taxon>Spermatophyta</taxon>
        <taxon>Magnoliopsida</taxon>
        <taxon>eudicotyledons</taxon>
        <taxon>Gunneridae</taxon>
        <taxon>Pentapetalae</taxon>
        <taxon>rosids</taxon>
        <taxon>malvids</taxon>
        <taxon>Brassicales</taxon>
        <taxon>Brassicaceae</taxon>
        <taxon>Coluteocarpeae</taxon>
        <taxon>Microthlaspi</taxon>
    </lineage>
</organism>
<accession>A0A6D2JXW4</accession>
<keyword evidence="4" id="KW-1185">Reference proteome</keyword>
<feature type="signal peptide" evidence="1">
    <location>
        <begin position="1"/>
        <end position="29"/>
    </location>
</feature>
<dbReference type="OrthoDB" id="1107178at2759"/>
<evidence type="ECO:0000313" key="3">
    <source>
        <dbReference type="EMBL" id="CAA7051223.1"/>
    </source>
</evidence>
<evidence type="ECO:0000256" key="1">
    <source>
        <dbReference type="SAM" id="SignalP"/>
    </source>
</evidence>
<keyword evidence="1" id="KW-0732">Signal</keyword>
<reference evidence="2 4" key="1">
    <citation type="submission" date="2020-01" db="EMBL/GenBank/DDBJ databases">
        <authorList>
            <person name="Mishra B."/>
        </authorList>
    </citation>
    <scope>NUCLEOTIDE SEQUENCE [LARGE SCALE GENOMIC DNA]</scope>
</reference>
<dbReference type="Proteomes" id="UP000467841">
    <property type="component" value="Unassembled WGS sequence"/>
</dbReference>
<dbReference type="EMBL" id="CACVBM020001472">
    <property type="protein sequence ID" value="CAA7051223.1"/>
    <property type="molecule type" value="Genomic_DNA"/>
</dbReference>
<name>A0A6D2JXW4_9BRAS</name>
<dbReference type="EMBL" id="CACVBM020001259">
    <property type="protein sequence ID" value="CAA7041985.1"/>
    <property type="molecule type" value="Genomic_DNA"/>
</dbReference>
<sequence>MERNGSSKLGQVLMLLLFLTILFHHTGSALPYDHEQLSVTGRRIMAYYKRNGAIGTPSSRSRRGGGGHGPHGRRLMSIYKPHRDIFTGPSSSGHGWRRKMARVKSSKSDRAIEVKEEVDLVLVAIIYHCLHHHYQVPPVSPPPSPFPMCPPSSE</sequence>
<protein>
    <submittedName>
        <fullName evidence="2">Uncharacterized protein</fullName>
    </submittedName>
</protein>
<proteinExistence type="predicted"/>